<accession>A0AAV0JGP6</accession>
<dbReference type="SMART" id="SM00322">
    <property type="entry name" value="KH"/>
    <property type="match status" value="1"/>
</dbReference>
<dbReference type="GO" id="GO:0003723">
    <property type="term" value="F:RNA binding"/>
    <property type="evidence" value="ECO:0007669"/>
    <property type="project" value="UniProtKB-UniRule"/>
</dbReference>
<dbReference type="GO" id="GO:0008408">
    <property type="term" value="F:3'-5' exonuclease activity"/>
    <property type="evidence" value="ECO:0007669"/>
    <property type="project" value="InterPro"/>
</dbReference>
<dbReference type="CDD" id="cd00105">
    <property type="entry name" value="KH-I"/>
    <property type="match status" value="1"/>
</dbReference>
<dbReference type="Proteomes" id="UP001154282">
    <property type="component" value="Unassembled WGS sequence"/>
</dbReference>
<dbReference type="InterPro" id="IPR002562">
    <property type="entry name" value="3'-5'_exonuclease_dom"/>
</dbReference>
<evidence type="ECO:0008006" key="9">
    <source>
        <dbReference type="Google" id="ProtNLM"/>
    </source>
</evidence>
<evidence type="ECO:0000313" key="6">
    <source>
        <dbReference type="EMBL" id="CAI0409103.1"/>
    </source>
</evidence>
<feature type="region of interest" description="Disordered" evidence="2">
    <location>
        <begin position="1"/>
        <end position="28"/>
    </location>
</feature>
<dbReference type="EMBL" id="CAMGYJ010000005">
    <property type="protein sequence ID" value="CAI0408270.1"/>
    <property type="molecule type" value="Genomic_DNA"/>
</dbReference>
<evidence type="ECO:0000313" key="8">
    <source>
        <dbReference type="Proteomes" id="UP001154282"/>
    </source>
</evidence>
<dbReference type="SUPFAM" id="SSF53098">
    <property type="entry name" value="Ribonuclease H-like"/>
    <property type="match status" value="1"/>
</dbReference>
<comment type="caution">
    <text evidence="6">The sequence shown here is derived from an EMBL/GenBank/DDBJ whole genome shotgun (WGS) entry which is preliminary data.</text>
</comment>
<feature type="compositionally biased region" description="Low complexity" evidence="2">
    <location>
        <begin position="1"/>
        <end position="12"/>
    </location>
</feature>
<dbReference type="InterPro" id="IPR036397">
    <property type="entry name" value="RNaseH_sf"/>
</dbReference>
<evidence type="ECO:0000313" key="5">
    <source>
        <dbReference type="EMBL" id="CAI0408270.1"/>
    </source>
</evidence>
<evidence type="ECO:0000256" key="1">
    <source>
        <dbReference type="PROSITE-ProRule" id="PRU00117"/>
    </source>
</evidence>
<dbReference type="Pfam" id="PF01612">
    <property type="entry name" value="DNA_pol_A_exo1"/>
    <property type="match status" value="1"/>
</dbReference>
<dbReference type="Pfam" id="PF00013">
    <property type="entry name" value="KH_1"/>
    <property type="match status" value="1"/>
</dbReference>
<name>A0AAV0JGP6_9ROSI</name>
<proteinExistence type="predicted"/>
<dbReference type="Gene3D" id="3.30.1370.10">
    <property type="entry name" value="K Homology domain, type 1"/>
    <property type="match status" value="1"/>
</dbReference>
<organism evidence="6 8">
    <name type="scientific">Linum tenue</name>
    <dbReference type="NCBI Taxonomy" id="586396"/>
    <lineage>
        <taxon>Eukaryota</taxon>
        <taxon>Viridiplantae</taxon>
        <taxon>Streptophyta</taxon>
        <taxon>Embryophyta</taxon>
        <taxon>Tracheophyta</taxon>
        <taxon>Spermatophyta</taxon>
        <taxon>Magnoliopsida</taxon>
        <taxon>eudicotyledons</taxon>
        <taxon>Gunneridae</taxon>
        <taxon>Pentapetalae</taxon>
        <taxon>rosids</taxon>
        <taxon>fabids</taxon>
        <taxon>Malpighiales</taxon>
        <taxon>Linaceae</taxon>
        <taxon>Linum</taxon>
    </lineage>
</organism>
<evidence type="ECO:0000313" key="7">
    <source>
        <dbReference type="EMBL" id="CAI0409513.1"/>
    </source>
</evidence>
<protein>
    <recommendedName>
        <fullName evidence="9">3'-5' exonuclease domain-containing protein</fullName>
    </recommendedName>
</protein>
<evidence type="ECO:0000256" key="2">
    <source>
        <dbReference type="SAM" id="MobiDB-lite"/>
    </source>
</evidence>
<keyword evidence="1" id="KW-0694">RNA-binding</keyword>
<dbReference type="EMBL" id="CAMGYJ010000005">
    <property type="protein sequence ID" value="CAI0409513.1"/>
    <property type="molecule type" value="Genomic_DNA"/>
</dbReference>
<feature type="domain" description="K Homology" evidence="3">
    <location>
        <begin position="275"/>
        <end position="343"/>
    </location>
</feature>
<dbReference type="InterPro" id="IPR012337">
    <property type="entry name" value="RNaseH-like_sf"/>
</dbReference>
<feature type="domain" description="3'-5' exonuclease" evidence="4">
    <location>
        <begin position="39"/>
        <end position="228"/>
    </location>
</feature>
<gene>
    <name evidence="5" type="ORF">LITE_LOCUS13886</name>
    <name evidence="6" type="ORF">LITE_LOCUS14247</name>
    <name evidence="7" type="ORF">LITE_LOCUS14411</name>
</gene>
<sequence length="345" mass="38201">MASSSSSPASSSHPPPIPPVPNAGGGNLDHDAQFPPLPVLVVTEPSQLPVEFLNPSPDHELVVGFDCEGVDLCRTGKLCIMQLAFPDIIYIVDAIDGGKAVMEACKPALESSHVTKVIHDCKRDSEALYFQFGIKLHNVIDTQIAFSLIEEQEGRHRAPDDYISLVSLIADADYCGVEYAEKEEVRVLLRQDPKFWEYRPLSEMMIRAASDDVRFLLHIYQKMKERLNERSLWCLSVRGQLYCRCFCVNDNDYADWPPLPVLPEKDEGNNDGPEEQILTVVNVPPGQMGLVIGKGGSTIRFIKESCNAEIFMGGSRGPPDKVFVIGSVREVMKGAAIVRGRLITF</sequence>
<dbReference type="Gene3D" id="3.30.420.10">
    <property type="entry name" value="Ribonuclease H-like superfamily/Ribonuclease H"/>
    <property type="match status" value="1"/>
</dbReference>
<keyword evidence="8" id="KW-1185">Reference proteome</keyword>
<dbReference type="InterPro" id="IPR004088">
    <property type="entry name" value="KH_dom_type_1"/>
</dbReference>
<dbReference type="EMBL" id="CAMGYJ010000005">
    <property type="protein sequence ID" value="CAI0409103.1"/>
    <property type="molecule type" value="Genomic_DNA"/>
</dbReference>
<dbReference type="SMART" id="SM00474">
    <property type="entry name" value="35EXOc"/>
    <property type="match status" value="1"/>
</dbReference>
<dbReference type="CDD" id="cd06148">
    <property type="entry name" value="Egl_like_exo"/>
    <property type="match status" value="1"/>
</dbReference>
<dbReference type="PANTHER" id="PTHR46814">
    <property type="entry name" value="EGALITARIAN, ISOFORM B"/>
    <property type="match status" value="1"/>
</dbReference>
<dbReference type="SUPFAM" id="SSF54791">
    <property type="entry name" value="Eukaryotic type KH-domain (KH-domain type I)"/>
    <property type="match status" value="1"/>
</dbReference>
<reference evidence="6" key="1">
    <citation type="submission" date="2022-08" db="EMBL/GenBank/DDBJ databases">
        <authorList>
            <person name="Gutierrez-Valencia J."/>
        </authorList>
    </citation>
    <scope>NUCLEOTIDE SEQUENCE</scope>
</reference>
<dbReference type="InterPro" id="IPR036612">
    <property type="entry name" value="KH_dom_type_1_sf"/>
</dbReference>
<dbReference type="InterPro" id="IPR004087">
    <property type="entry name" value="KH_dom"/>
</dbReference>
<dbReference type="AlphaFoldDB" id="A0AAV0JGP6"/>
<dbReference type="PROSITE" id="PS50084">
    <property type="entry name" value="KH_TYPE_1"/>
    <property type="match status" value="1"/>
</dbReference>
<evidence type="ECO:0000259" key="3">
    <source>
        <dbReference type="SMART" id="SM00322"/>
    </source>
</evidence>
<evidence type="ECO:0000259" key="4">
    <source>
        <dbReference type="SMART" id="SM00474"/>
    </source>
</evidence>
<dbReference type="PANTHER" id="PTHR46814:SF1">
    <property type="entry name" value="EGALITARIAN, ISOFORM B"/>
    <property type="match status" value="1"/>
</dbReference>
<dbReference type="GO" id="GO:0006139">
    <property type="term" value="P:nucleobase-containing compound metabolic process"/>
    <property type="evidence" value="ECO:0007669"/>
    <property type="project" value="InterPro"/>
</dbReference>